<dbReference type="AlphaFoldDB" id="A0A2P6Q7G6"/>
<proteinExistence type="predicted"/>
<evidence type="ECO:0000313" key="2">
    <source>
        <dbReference type="Proteomes" id="UP000238479"/>
    </source>
</evidence>
<accession>A0A2P6Q7G6</accession>
<dbReference type="EMBL" id="PDCK01000043">
    <property type="protein sequence ID" value="PRQ30116.1"/>
    <property type="molecule type" value="Genomic_DNA"/>
</dbReference>
<reference evidence="1 2" key="1">
    <citation type="journal article" date="2018" name="Nat. Genet.">
        <title>The Rosa genome provides new insights in the design of modern roses.</title>
        <authorList>
            <person name="Bendahmane M."/>
        </authorList>
    </citation>
    <scope>NUCLEOTIDE SEQUENCE [LARGE SCALE GENOMIC DNA]</scope>
    <source>
        <strain evidence="2">cv. Old Blush</strain>
    </source>
</reference>
<sequence length="78" mass="8561">MSKSEVVFISTPAIGNLVPLVEFAQLLVNHDPRFHATILIITMPQRPTVNTYIQSHASASATSINFLHLVISAITYVN</sequence>
<name>A0A2P6Q7G6_ROSCH</name>
<keyword evidence="2" id="KW-1185">Reference proteome</keyword>
<dbReference type="SUPFAM" id="SSF53756">
    <property type="entry name" value="UDP-Glycosyltransferase/glycogen phosphorylase"/>
    <property type="match status" value="1"/>
</dbReference>
<dbReference type="Proteomes" id="UP000238479">
    <property type="component" value="Chromosome 5"/>
</dbReference>
<gene>
    <name evidence="1" type="ORF">RchiOBHm_Chr5g0021091</name>
</gene>
<protein>
    <submittedName>
        <fullName evidence="1">Uncharacterized protein</fullName>
    </submittedName>
</protein>
<dbReference type="Gene3D" id="3.40.50.2000">
    <property type="entry name" value="Glycogen Phosphorylase B"/>
    <property type="match status" value="1"/>
</dbReference>
<organism evidence="1 2">
    <name type="scientific">Rosa chinensis</name>
    <name type="common">China rose</name>
    <dbReference type="NCBI Taxonomy" id="74649"/>
    <lineage>
        <taxon>Eukaryota</taxon>
        <taxon>Viridiplantae</taxon>
        <taxon>Streptophyta</taxon>
        <taxon>Embryophyta</taxon>
        <taxon>Tracheophyta</taxon>
        <taxon>Spermatophyta</taxon>
        <taxon>Magnoliopsida</taxon>
        <taxon>eudicotyledons</taxon>
        <taxon>Gunneridae</taxon>
        <taxon>Pentapetalae</taxon>
        <taxon>rosids</taxon>
        <taxon>fabids</taxon>
        <taxon>Rosales</taxon>
        <taxon>Rosaceae</taxon>
        <taxon>Rosoideae</taxon>
        <taxon>Rosoideae incertae sedis</taxon>
        <taxon>Rosa</taxon>
    </lineage>
</organism>
<evidence type="ECO:0000313" key="1">
    <source>
        <dbReference type="EMBL" id="PRQ30116.1"/>
    </source>
</evidence>
<dbReference type="Gramene" id="PRQ30116">
    <property type="protein sequence ID" value="PRQ30116"/>
    <property type="gene ID" value="RchiOBHm_Chr5g0021091"/>
</dbReference>
<comment type="caution">
    <text evidence="1">The sequence shown here is derived from an EMBL/GenBank/DDBJ whole genome shotgun (WGS) entry which is preliminary data.</text>
</comment>